<feature type="transmembrane region" description="Helical" evidence="9">
    <location>
        <begin position="222"/>
        <end position="240"/>
    </location>
</feature>
<dbReference type="Gene3D" id="1.20.1250.20">
    <property type="entry name" value="MFS general substrate transporter like domains"/>
    <property type="match status" value="1"/>
</dbReference>
<comment type="subcellular location">
    <subcellularLocation>
        <location evidence="1">Cell membrane</location>
        <topology evidence="1">Multi-pass membrane protein</topology>
    </subcellularLocation>
</comment>
<evidence type="ECO:0000256" key="4">
    <source>
        <dbReference type="ARBA" id="ARBA00022692"/>
    </source>
</evidence>
<evidence type="ECO:0000313" key="11">
    <source>
        <dbReference type="EMBL" id="KGA18522.1"/>
    </source>
</evidence>
<evidence type="ECO:0000256" key="6">
    <source>
        <dbReference type="ARBA" id="ARBA00023136"/>
    </source>
</evidence>
<feature type="transmembrane region" description="Helical" evidence="9">
    <location>
        <begin position="16"/>
        <end position="34"/>
    </location>
</feature>
<dbReference type="InterPro" id="IPR036259">
    <property type="entry name" value="MFS_trans_sf"/>
</dbReference>
<keyword evidence="6 9" id="KW-0472">Membrane</keyword>
<dbReference type="AlphaFoldDB" id="A0A094Q564"/>
<dbReference type="SUPFAM" id="SSF103473">
    <property type="entry name" value="MFS general substrate transporter"/>
    <property type="match status" value="1"/>
</dbReference>
<evidence type="ECO:0000256" key="3">
    <source>
        <dbReference type="ARBA" id="ARBA00022475"/>
    </source>
</evidence>
<feature type="transmembrane region" description="Helical" evidence="9">
    <location>
        <begin position="378"/>
        <end position="398"/>
    </location>
</feature>
<feature type="transmembrane region" description="Helical" evidence="9">
    <location>
        <begin position="144"/>
        <end position="164"/>
    </location>
</feature>
<proteinExistence type="inferred from homology"/>
<dbReference type="InterPro" id="IPR005829">
    <property type="entry name" value="Sugar_transporter_CS"/>
</dbReference>
<evidence type="ECO:0000256" key="5">
    <source>
        <dbReference type="ARBA" id="ARBA00022989"/>
    </source>
</evidence>
<dbReference type="PANTHER" id="PTHR23513">
    <property type="entry name" value="INTEGRAL MEMBRANE EFFLUX PROTEIN-RELATED"/>
    <property type="match status" value="1"/>
</dbReference>
<keyword evidence="3" id="KW-1003">Cell membrane</keyword>
<evidence type="ECO:0000259" key="10">
    <source>
        <dbReference type="PROSITE" id="PS50850"/>
    </source>
</evidence>
<feature type="transmembrane region" description="Helical" evidence="9">
    <location>
        <begin position="46"/>
        <end position="65"/>
    </location>
</feature>
<dbReference type="CDD" id="cd06173">
    <property type="entry name" value="MFS_MefA_like"/>
    <property type="match status" value="1"/>
</dbReference>
<evidence type="ECO:0000256" key="9">
    <source>
        <dbReference type="SAM" id="Phobius"/>
    </source>
</evidence>
<name>A0A094Q564_9ZZZZ</name>
<comment type="caution">
    <text evidence="11">The sequence shown here is derived from an EMBL/GenBank/DDBJ whole genome shotgun (WGS) entry which is preliminary data.</text>
</comment>
<protein>
    <recommendedName>
        <fullName evidence="8">Multidrug efflux pump Tap</fullName>
    </recommendedName>
</protein>
<keyword evidence="4 9" id="KW-0812">Transmembrane</keyword>
<dbReference type="EMBL" id="JNSL01000042">
    <property type="protein sequence ID" value="KGA18522.1"/>
    <property type="molecule type" value="Genomic_DNA"/>
</dbReference>
<keyword evidence="2" id="KW-0813">Transport</keyword>
<dbReference type="Pfam" id="PF07690">
    <property type="entry name" value="MFS_1"/>
    <property type="match status" value="1"/>
</dbReference>
<feature type="transmembrane region" description="Helical" evidence="9">
    <location>
        <begin position="85"/>
        <end position="112"/>
    </location>
</feature>
<comment type="similarity">
    <text evidence="7">Belongs to the major facilitator superfamily. Drug:H(+) antiporter-3 (DHA3) (TC 2.A.1.21) family.</text>
</comment>
<keyword evidence="5 9" id="KW-1133">Transmembrane helix</keyword>
<organism evidence="11">
    <name type="scientific">freshwater metagenome</name>
    <dbReference type="NCBI Taxonomy" id="449393"/>
    <lineage>
        <taxon>unclassified sequences</taxon>
        <taxon>metagenomes</taxon>
        <taxon>ecological metagenomes</taxon>
    </lineage>
</organism>
<dbReference type="GO" id="GO:0022857">
    <property type="term" value="F:transmembrane transporter activity"/>
    <property type="evidence" value="ECO:0007669"/>
    <property type="project" value="InterPro"/>
</dbReference>
<feature type="transmembrane region" description="Helical" evidence="9">
    <location>
        <begin position="352"/>
        <end position="372"/>
    </location>
</feature>
<dbReference type="PROSITE" id="PS50850">
    <property type="entry name" value="MFS"/>
    <property type="match status" value="1"/>
</dbReference>
<dbReference type="InterPro" id="IPR011701">
    <property type="entry name" value="MFS"/>
</dbReference>
<gene>
    <name evidence="11" type="ORF">GM51_8240</name>
</gene>
<dbReference type="PANTHER" id="PTHR23513:SF9">
    <property type="entry name" value="ENTEROBACTIN EXPORTER ENTS"/>
    <property type="match status" value="1"/>
</dbReference>
<feature type="transmembrane region" description="Helical" evidence="9">
    <location>
        <begin position="260"/>
        <end position="280"/>
    </location>
</feature>
<feature type="transmembrane region" description="Helical" evidence="9">
    <location>
        <begin position="170"/>
        <end position="189"/>
    </location>
</feature>
<dbReference type="PROSITE" id="PS00216">
    <property type="entry name" value="SUGAR_TRANSPORT_1"/>
    <property type="match status" value="1"/>
</dbReference>
<evidence type="ECO:0000256" key="2">
    <source>
        <dbReference type="ARBA" id="ARBA00022448"/>
    </source>
</evidence>
<accession>A0A094Q564</accession>
<reference evidence="11" key="1">
    <citation type="submission" date="2014-06" db="EMBL/GenBank/DDBJ databases">
        <title>Key roles for freshwater Actinobacteria revealed by deep metagenomic sequencing.</title>
        <authorList>
            <person name="Ghai R."/>
            <person name="Mizuno C.M."/>
            <person name="Picazo A."/>
            <person name="Camacho A."/>
            <person name="Rodriguez-Valera F."/>
        </authorList>
    </citation>
    <scope>NUCLEOTIDE SEQUENCE</scope>
</reference>
<evidence type="ECO:0000256" key="7">
    <source>
        <dbReference type="ARBA" id="ARBA00038075"/>
    </source>
</evidence>
<sequence>MEVSRRPLYLLEGANALSGLSNAIAIVTIPWLIFERTGSATQAGIVVALSTIPGIFIAPFVGALIDHFGRKRVSIGSDFFSAISVMMFPIWDSLFGLTFASIATFAVLGAAFDPAGYTARKSLIPDVAKASNTSMDKLNSWHEAVFSGGWALGPAIGAVAISLVGAANSMWIVFAAFIFAMILISLLHVGDLGLEHREEINDQEKFWTSTLRGLQVLKSDKAMFYLTISIVFLAMVYLPTESIVLPKYFSDINDPRGLGFVLSSMAAGGITSMLAYPWLVSRYKKRTIVFGALLSTGIAMIPMTFFPPIGLFVMSGFLLGLGWGPMNPLMNSLVQQRVAPHIQGRVFGVQTSLFYASGPIGMFVTGVCVDAFGVRPVYTAAVAILILFQLAIMAVPSLHDLDREASY</sequence>
<feature type="domain" description="Major facilitator superfamily (MFS) profile" evidence="10">
    <location>
        <begin position="7"/>
        <end position="399"/>
    </location>
</feature>
<evidence type="ECO:0000256" key="8">
    <source>
        <dbReference type="ARBA" id="ARBA00040914"/>
    </source>
</evidence>
<evidence type="ECO:0000256" key="1">
    <source>
        <dbReference type="ARBA" id="ARBA00004651"/>
    </source>
</evidence>
<feature type="transmembrane region" description="Helical" evidence="9">
    <location>
        <begin position="287"/>
        <end position="305"/>
    </location>
</feature>
<dbReference type="GO" id="GO:0005886">
    <property type="term" value="C:plasma membrane"/>
    <property type="evidence" value="ECO:0007669"/>
    <property type="project" value="UniProtKB-SubCell"/>
</dbReference>
<dbReference type="InterPro" id="IPR020846">
    <property type="entry name" value="MFS_dom"/>
</dbReference>